<dbReference type="SUPFAM" id="SSF49899">
    <property type="entry name" value="Concanavalin A-like lectins/glucanases"/>
    <property type="match status" value="1"/>
</dbReference>
<name>A0A1Y2B8D2_9FUNG</name>
<dbReference type="EMBL" id="MCOG01000171">
    <property type="protein sequence ID" value="ORY31092.1"/>
    <property type="molecule type" value="Genomic_DNA"/>
</dbReference>
<feature type="region of interest" description="Disordered" evidence="2">
    <location>
        <begin position="1648"/>
        <end position="1674"/>
    </location>
</feature>
<dbReference type="PANTHER" id="PTHR42264">
    <property type="entry name" value="EPHRIN_REC_LIKE DOMAIN-CONTAINING PROTEIN"/>
    <property type="match status" value="1"/>
</dbReference>
<feature type="domain" description="DUF4704" evidence="3">
    <location>
        <begin position="1900"/>
        <end position="2102"/>
    </location>
</feature>
<evidence type="ECO:0000256" key="2">
    <source>
        <dbReference type="SAM" id="MobiDB-lite"/>
    </source>
</evidence>
<keyword evidence="5" id="KW-1185">Reference proteome</keyword>
<dbReference type="OrthoDB" id="5589702at2759"/>
<accession>A0A1Y2B8D2</accession>
<dbReference type="Gene3D" id="2.60.120.200">
    <property type="match status" value="1"/>
</dbReference>
<feature type="compositionally biased region" description="Low complexity" evidence="2">
    <location>
        <begin position="1648"/>
        <end position="1664"/>
    </location>
</feature>
<dbReference type="InterPro" id="IPR013320">
    <property type="entry name" value="ConA-like_dom_sf"/>
</dbReference>
<evidence type="ECO:0000313" key="4">
    <source>
        <dbReference type="EMBL" id="ORY31092.1"/>
    </source>
</evidence>
<evidence type="ECO:0000313" key="5">
    <source>
        <dbReference type="Proteomes" id="UP000193920"/>
    </source>
</evidence>
<evidence type="ECO:0000259" key="3">
    <source>
        <dbReference type="Pfam" id="PF15787"/>
    </source>
</evidence>
<proteinExistence type="predicted"/>
<keyword evidence="1" id="KW-0175">Coiled coil</keyword>
<feature type="coiled-coil region" evidence="1">
    <location>
        <begin position="2391"/>
        <end position="2419"/>
    </location>
</feature>
<dbReference type="STRING" id="1754190.A0A1Y2B8D2"/>
<dbReference type="InterPro" id="IPR031570">
    <property type="entry name" value="NBEA/BDCP_DUF4704"/>
</dbReference>
<dbReference type="PANTHER" id="PTHR42264:SF6">
    <property type="entry name" value="TRANSMEMBRANE PROTEIN"/>
    <property type="match status" value="1"/>
</dbReference>
<organism evidence="4 5">
    <name type="scientific">Neocallimastix californiae</name>
    <dbReference type="NCBI Taxonomy" id="1754190"/>
    <lineage>
        <taxon>Eukaryota</taxon>
        <taxon>Fungi</taxon>
        <taxon>Fungi incertae sedis</taxon>
        <taxon>Chytridiomycota</taxon>
        <taxon>Chytridiomycota incertae sedis</taxon>
        <taxon>Neocallimastigomycetes</taxon>
        <taxon>Neocallimastigales</taxon>
        <taxon>Neocallimastigaceae</taxon>
        <taxon>Neocallimastix</taxon>
    </lineage>
</organism>
<dbReference type="InterPro" id="IPR011989">
    <property type="entry name" value="ARM-like"/>
</dbReference>
<dbReference type="InterPro" id="IPR016024">
    <property type="entry name" value="ARM-type_fold"/>
</dbReference>
<dbReference type="Proteomes" id="UP000193920">
    <property type="component" value="Unassembled WGS sequence"/>
</dbReference>
<feature type="compositionally biased region" description="Low complexity" evidence="2">
    <location>
        <begin position="1606"/>
        <end position="1633"/>
    </location>
</feature>
<sequence length="2437" mass="283546">MNTLKNKWASYRAYKQTQKQWQEYMQVKNSKNSYEIKEKLGIFLNSVKNLYNEWIETKSYDNEKEYSFDSLFGECTNILLDLLDFIINGTNIIEYENIINESLQVVDILLKDKKYRQIITESSDLLDTILSLIDKIKSIDGKRILLQIICTVCDNINTAADIGQLRGFKKIENLLKLNDLLLNHEIILTFKHILESVPYTESVYPYDNEAKDNGVIKGMRSKLKNEFGKVMTILKDTKTRNHNETIKKRTSVLNQEEIDIMLKRYNNNDPRQKKKDRNSPSSSDSNLSKTLRIFLKDNKQSISASDTVKNLMREQNVLKSFVVLLENFNEEINEEIENIIFVLSQLIYKNSPNNIEFKKLEGFESIKKYFNNCKLKDNKKCCKFLENFFTIQLSLVFDGNQNMEITNKDVMKLLFDFATNSNYLCLRHNALYCIENIILINPQNSVIIYKIGFKQMIGVLAKSLTLPEDELEFEQLKKILNIKPFPNSHSRKRSTSSVGKSKSTSKYNKKFGIILNPKLQKPPSEYLSSDIYQYIWRMIQLIDYLIIMLTNYDKELITDYIELLKNVKMNIPNYVINVILRSISRVLIDFNARGIKGMPKILKHYLKLLKENSFIPQEETNYDISEYNIISERYILLLQIIGLLMEVNERNIKFFSQNNGFEILYSFITNLPKIVSSNEIKAQNIQNESEIQFLCDVENNFKIALAELSLWFIRDYLIYNEDGLKNMGIIVKLLEYIYEEMKINNNNLKDGKKQAKTNIERIQDEYNEVYNNKLYIKILQITSSVFRKKNIFNESRKLFTEKGGTSVLLNIPSVAYDEIASTAIITIGDLIKNSLYIKEYIANEYGYDKFMNNLLNSNIPLDRTCYGIILELCTTGGIIDILNQLLNSRLVKNGNMTINQIPSKYDDTGLFNSKCERFIISSAVNLLIEEILYPELLFPDYIPVAYHSDDITEDSYINSVGVINEDNMSRTSKLSNIIDSVTTEIKHLKNGNSSIESQRNNIYKQGSTQLDYLSKPVPSPSLTVNNLAQEEDENEEDTQKESLPITIKKVQKMNQLYRRRSSIKNYAGVSFGNENMFSYYSKRLIRKINNITFRDKITSKIALKLLAILSDNDDYETQHDYFNVLLLLLDINPRNKELMCQNNAVRFIIKLVLSSSQILNICNVYLHKYMMKENQRRKGVEMGVVTRLTDEINESSNLSLLDMEYRSGSPAYIELVNVLGSYSITPEIIKLLFQVAYNPIEIIQSMEKDLNELQKNTDNEDNIDLHSVNETFNNETVVTDDPNNEISINVIQVEEPEDFNSNSIDSNSNSIKQEEFLDKEGVVIDNSQNLSISIINEDEFEDDLSKIQLNMLYTIEKLSEKSNPFCFFNFDGINGCIKTCSFKNFPFLNQSYTFSCWINIRAFIEDESGLLCFESQQKLGIPLEIYFKSFSNSGNYCLCMRTQHWPLPPEDFVFDGFDFSDIGVWHYIMFTHDGKSTTLYVDGDLIQTYETSNYQKITNSNNDVTAVIGRKGDSNNNSKQKGYFCGLIGTVHFAEGIWNEATCEMIYNKGPAYSYKDLMIPTKELITIYPHLYLKESTYSFNLDSYNEMLNSKTLKSTNQDNTKKSNNIINDTNIGIDNNENNGANSNGNIELNSNNINENKSIIKNNQNENNNENINSANQPSNEKKGNGNESENENVTIIQCIFEKMEKEISGLDSTVYGKCEGGCTAHIIISVKDIIEKIGDIKLCLPFLEYKGEYQLTSLKIISSLLYKCPDNVERFRKSNGFYVLGHLLQKNIENISAEIFDVLFDIMSDDIIKNNQLVITIIDCLNIIIDLLIISPNHIQIAVLRLITFILVDVPENMKTWREHIGIDVIFEFTSFLQAQSHPFILRILDVMMKDFTIKELEKSFLYISSQREENIEFKCDILELLYRHLSNSKQSVEQLREIGGISLLIPLLDCPSERFRILILRMIGILMKTNIKESEELLDRIVGYDVIKYYLLPYPLTPELAEVLISMALNQYSMELTSSIIEDISSSKKIKHKRGMSDESIKVEQGVDVDVLIYPRMIYLIIELLENVENSDLVIQVLNDVAKLLTPDNMKMLWDYPWVEWTYIFLQNLNNYGDNSMYRIINIIDSIIQKMMIYDLSRNNSVTEAKQGALSEDDDMESRIIVNVLIYFDNNPYLQQDESLYIINNMIYLYKYMKESLPFSIQLNYHFANVINHLACHNNSSIRTLMKTSHFFEIRDDLIIDIMKSEVYLEDIEYFLEKFSFEILANQSKFRESDGLLFLLRVFHRTHEHYNVQRIIGNILINTVMPIPINSEIIRNILEDDVVYEKLISYIPNFLSWYYSPDPTINSRRIAIEQKIEFLYKSTKKVFQTRQKEIEIKRQERLQKFIDYRNKYNTKLNLLLEELESHYKTQLENNEKLYQNNLNRIKDERFQRNEIGYQTLNAIMYM</sequence>
<gene>
    <name evidence="4" type="ORF">LY90DRAFT_673713</name>
</gene>
<dbReference type="Pfam" id="PF13385">
    <property type="entry name" value="Laminin_G_3"/>
    <property type="match status" value="1"/>
</dbReference>
<dbReference type="SUPFAM" id="SSF48371">
    <property type="entry name" value="ARM repeat"/>
    <property type="match status" value="2"/>
</dbReference>
<dbReference type="Pfam" id="PF15787">
    <property type="entry name" value="DUF4704"/>
    <property type="match status" value="1"/>
</dbReference>
<comment type="caution">
    <text evidence="4">The sequence shown here is derived from an EMBL/GenBank/DDBJ whole genome shotgun (WGS) entry which is preliminary data.</text>
</comment>
<feature type="region of interest" description="Disordered" evidence="2">
    <location>
        <begin position="263"/>
        <end position="286"/>
    </location>
</feature>
<reference evidence="4 5" key="1">
    <citation type="submission" date="2016-08" db="EMBL/GenBank/DDBJ databases">
        <title>A Parts List for Fungal Cellulosomes Revealed by Comparative Genomics.</title>
        <authorList>
            <consortium name="DOE Joint Genome Institute"/>
            <person name="Haitjema C.H."/>
            <person name="Gilmore S.P."/>
            <person name="Henske J.K."/>
            <person name="Solomon K.V."/>
            <person name="De Groot R."/>
            <person name="Kuo A."/>
            <person name="Mondo S.J."/>
            <person name="Salamov A.A."/>
            <person name="Labutti K."/>
            <person name="Zhao Z."/>
            <person name="Chiniquy J."/>
            <person name="Barry K."/>
            <person name="Brewer H.M."/>
            <person name="Purvine S.O."/>
            <person name="Wright A.T."/>
            <person name="Boxma B."/>
            <person name="Van Alen T."/>
            <person name="Hackstein J.H."/>
            <person name="Baker S.E."/>
            <person name="Grigoriev I.V."/>
            <person name="O'Malley M.A."/>
        </authorList>
    </citation>
    <scope>NUCLEOTIDE SEQUENCE [LARGE SCALE GENOMIC DNA]</scope>
    <source>
        <strain evidence="4 5">G1</strain>
    </source>
</reference>
<dbReference type="Gene3D" id="1.25.10.10">
    <property type="entry name" value="Leucine-rich Repeat Variant"/>
    <property type="match status" value="2"/>
</dbReference>
<protein>
    <recommendedName>
        <fullName evidence="3">DUF4704 domain-containing protein</fullName>
    </recommendedName>
</protein>
<evidence type="ECO:0000256" key="1">
    <source>
        <dbReference type="SAM" id="Coils"/>
    </source>
</evidence>
<feature type="region of interest" description="Disordered" evidence="2">
    <location>
        <begin position="1597"/>
        <end position="1633"/>
    </location>
</feature>
<feature type="coiled-coil region" evidence="1">
    <location>
        <begin position="738"/>
        <end position="772"/>
    </location>
</feature>